<evidence type="ECO:0000313" key="3">
    <source>
        <dbReference type="Proteomes" id="UP001500282"/>
    </source>
</evidence>
<name>A0ABN1X436_9ACTN</name>
<proteinExistence type="predicted"/>
<accession>A0ABN1X436</accession>
<organism evidence="2 3">
    <name type="scientific">Streptomyces javensis</name>
    <dbReference type="NCBI Taxonomy" id="114698"/>
    <lineage>
        <taxon>Bacteria</taxon>
        <taxon>Bacillati</taxon>
        <taxon>Actinomycetota</taxon>
        <taxon>Actinomycetes</taxon>
        <taxon>Kitasatosporales</taxon>
        <taxon>Streptomycetaceae</taxon>
        <taxon>Streptomyces</taxon>
        <taxon>Streptomyces violaceusniger group</taxon>
    </lineage>
</organism>
<dbReference type="EMBL" id="BAAAIH010000031">
    <property type="protein sequence ID" value="GAA1283511.1"/>
    <property type="molecule type" value="Genomic_DNA"/>
</dbReference>
<reference evidence="2 3" key="1">
    <citation type="journal article" date="2019" name="Int. J. Syst. Evol. Microbiol.">
        <title>The Global Catalogue of Microorganisms (GCM) 10K type strain sequencing project: providing services to taxonomists for standard genome sequencing and annotation.</title>
        <authorList>
            <consortium name="The Broad Institute Genomics Platform"/>
            <consortium name="The Broad Institute Genome Sequencing Center for Infectious Disease"/>
            <person name="Wu L."/>
            <person name="Ma J."/>
        </authorList>
    </citation>
    <scope>NUCLEOTIDE SEQUENCE [LARGE SCALE GENOMIC DNA]</scope>
    <source>
        <strain evidence="2 3">JCM 11448</strain>
    </source>
</reference>
<sequence length="109" mass="11678">MNPSITGHQVPTLFGLDLADAEPPPRADPAPEPQPAGLRPAAARLVPTSSPDMADPERRPLLLLVVDCPFCDHQHIHPGGHVGAPRPCPRRSRCVGHPGGSYFFPEVSR</sequence>
<dbReference type="Proteomes" id="UP001500282">
    <property type="component" value="Unassembled WGS sequence"/>
</dbReference>
<evidence type="ECO:0000256" key="1">
    <source>
        <dbReference type="SAM" id="MobiDB-lite"/>
    </source>
</evidence>
<keyword evidence="3" id="KW-1185">Reference proteome</keyword>
<feature type="region of interest" description="Disordered" evidence="1">
    <location>
        <begin position="1"/>
        <end position="41"/>
    </location>
</feature>
<gene>
    <name evidence="2" type="ORF">GCM10009579_51080</name>
</gene>
<comment type="caution">
    <text evidence="2">The sequence shown here is derived from an EMBL/GenBank/DDBJ whole genome shotgun (WGS) entry which is preliminary data.</text>
</comment>
<protein>
    <submittedName>
        <fullName evidence="2">Uncharacterized protein</fullName>
    </submittedName>
</protein>
<evidence type="ECO:0000313" key="2">
    <source>
        <dbReference type="EMBL" id="GAA1283511.1"/>
    </source>
</evidence>
<feature type="compositionally biased region" description="Pro residues" evidence="1">
    <location>
        <begin position="22"/>
        <end position="34"/>
    </location>
</feature>